<sequence>MSSLPQIYLPDPLAQWPWPRKLNAHYAEVKPESDEWLKSFQALDPKSQKSFDRCNFPLLGCLEYPLLDKDGARAACDLMVLFFIYDEFTDTVNADGARRYADLVMDAIRNPHKTRPQGEPKLGEIARQFWLRAIKVCNASAQERFIASFSEYVYAVIDEASDRAGGHVRSIEDYLKLRRLTVGGYPSFMPVEAGLDIPNEVMAHSVMKLLCALAAESLVLTNDLYSYNIEQAAGHDGHNIVTVVMNEKRLDLNGALKWLGEYHGQVLSKFQAQSRTLPSWGDKIDADVATFVERLAYWIRGVDCWSLETERYFGTKGPEVQRHRLVTLLPKSSSVRITQYSQVSVRNKLRSCECITVDYW</sequence>
<comment type="caution">
    <text evidence="1">The sequence shown here is derived from an EMBL/GenBank/DDBJ whole genome shotgun (WGS) entry which is preliminary data.</text>
</comment>
<dbReference type="Proteomes" id="UP001207468">
    <property type="component" value="Unassembled WGS sequence"/>
</dbReference>
<accession>A0ACC0U6Q6</accession>
<protein>
    <submittedName>
        <fullName evidence="1">Terpenoid synthase</fullName>
    </submittedName>
</protein>
<keyword evidence="2" id="KW-1185">Reference proteome</keyword>
<proteinExistence type="predicted"/>
<organism evidence="1 2">
    <name type="scientific">Russula earlei</name>
    <dbReference type="NCBI Taxonomy" id="71964"/>
    <lineage>
        <taxon>Eukaryota</taxon>
        <taxon>Fungi</taxon>
        <taxon>Dikarya</taxon>
        <taxon>Basidiomycota</taxon>
        <taxon>Agaricomycotina</taxon>
        <taxon>Agaricomycetes</taxon>
        <taxon>Russulales</taxon>
        <taxon>Russulaceae</taxon>
        <taxon>Russula</taxon>
    </lineage>
</organism>
<name>A0ACC0U6Q6_9AGAM</name>
<evidence type="ECO:0000313" key="1">
    <source>
        <dbReference type="EMBL" id="KAI9462678.1"/>
    </source>
</evidence>
<evidence type="ECO:0000313" key="2">
    <source>
        <dbReference type="Proteomes" id="UP001207468"/>
    </source>
</evidence>
<gene>
    <name evidence="1" type="ORF">F5148DRAFT_1276562</name>
</gene>
<dbReference type="EMBL" id="JAGFNK010000165">
    <property type="protein sequence ID" value="KAI9462678.1"/>
    <property type="molecule type" value="Genomic_DNA"/>
</dbReference>
<reference evidence="1" key="1">
    <citation type="submission" date="2021-03" db="EMBL/GenBank/DDBJ databases">
        <title>Evolutionary priming and transition to the ectomycorrhizal habit in an iconic lineage of mushroom-forming fungi: is preadaptation a requirement?</title>
        <authorList>
            <consortium name="DOE Joint Genome Institute"/>
            <person name="Looney B.P."/>
            <person name="Miyauchi S."/>
            <person name="Morin E."/>
            <person name="Drula E."/>
            <person name="Courty P.E."/>
            <person name="Chicoki N."/>
            <person name="Fauchery L."/>
            <person name="Kohler A."/>
            <person name="Kuo A."/>
            <person name="LaButti K."/>
            <person name="Pangilinan J."/>
            <person name="Lipzen A."/>
            <person name="Riley R."/>
            <person name="Andreopoulos W."/>
            <person name="He G."/>
            <person name="Johnson J."/>
            <person name="Barry K.W."/>
            <person name="Grigoriev I.V."/>
            <person name="Nagy L."/>
            <person name="Hibbett D."/>
            <person name="Henrissat B."/>
            <person name="Matheny P.B."/>
            <person name="Labbe J."/>
            <person name="Martin A.F."/>
        </authorList>
    </citation>
    <scope>NUCLEOTIDE SEQUENCE</scope>
    <source>
        <strain evidence="1">BPL698</strain>
    </source>
</reference>